<dbReference type="Proteomes" id="UP000245119">
    <property type="component" value="Linkage Group LG1"/>
</dbReference>
<dbReference type="EMBL" id="PZQS01000001">
    <property type="protein sequence ID" value="PVD37848.1"/>
    <property type="molecule type" value="Genomic_DNA"/>
</dbReference>
<comment type="similarity">
    <text evidence="4">Belongs to the WD repeat PROPPIN family.</text>
</comment>
<comment type="caution">
    <text evidence="6">The sequence shown here is derived from an EMBL/GenBank/DDBJ whole genome shotgun (WGS) entry which is preliminary data.</text>
</comment>
<dbReference type="STRING" id="400727.A0A2T7PWS8"/>
<keyword evidence="1" id="KW-0853">WD repeat</keyword>
<dbReference type="InterPro" id="IPR048720">
    <property type="entry name" value="PROPPIN"/>
</dbReference>
<accession>A0A2T7PWS8</accession>
<dbReference type="SUPFAM" id="SSF50978">
    <property type="entry name" value="WD40 repeat-like"/>
    <property type="match status" value="1"/>
</dbReference>
<dbReference type="GO" id="GO:0005737">
    <property type="term" value="C:cytoplasm"/>
    <property type="evidence" value="ECO:0007669"/>
    <property type="project" value="UniProtKB-ARBA"/>
</dbReference>
<reference evidence="6 7" key="1">
    <citation type="submission" date="2018-04" db="EMBL/GenBank/DDBJ databases">
        <title>The genome of golden apple snail Pomacea canaliculata provides insight into stress tolerance and invasive adaptation.</title>
        <authorList>
            <person name="Liu C."/>
            <person name="Liu B."/>
            <person name="Ren Y."/>
            <person name="Zhang Y."/>
            <person name="Wang H."/>
            <person name="Li S."/>
            <person name="Jiang F."/>
            <person name="Yin L."/>
            <person name="Zhang G."/>
            <person name="Qian W."/>
            <person name="Fan W."/>
        </authorList>
    </citation>
    <scope>NUCLEOTIDE SEQUENCE [LARGE SCALE GENOMIC DNA]</scope>
    <source>
        <strain evidence="6">SZHN2017</strain>
        <tissue evidence="6">Muscle</tissue>
    </source>
</reference>
<evidence type="ECO:0000256" key="2">
    <source>
        <dbReference type="ARBA" id="ARBA00022737"/>
    </source>
</evidence>
<evidence type="ECO:0000256" key="4">
    <source>
        <dbReference type="ARBA" id="ARBA00025740"/>
    </source>
</evidence>
<sequence>MKILHTIRETPANPNGLCALSVTNESSYLAYPGSNTRGEVQIFDTVNLRAVTMIQAHTGTLAALAFNVQGNKLATASDKGTVIRVFSIPDGHRIFEFRRGMKRQVCVTIYSLSFSSDGMYLCASSNTETVHVFKLELPKEKPPDEANTWMDMMGNVFKSSASYLPAQVSEMLSQGRSFAIARLPMAGLKNVCAIATIQKLPRLLVASQDGYLYIYNLDPNEGKECGLVKQHRLDGVSSETSAGDQQPHDRPLTHPTSGGATATGASPPASYAATARRTDLPAVSQPVGTTGKPLASPAAHWTGGESYAQILKRNGGPQELDTVAMLDQLLEEPGNPSVCDQLPD</sequence>
<evidence type="ECO:0000256" key="1">
    <source>
        <dbReference type="ARBA" id="ARBA00022574"/>
    </source>
</evidence>
<feature type="region of interest" description="Disordered" evidence="5">
    <location>
        <begin position="234"/>
        <end position="273"/>
    </location>
</feature>
<keyword evidence="7" id="KW-1185">Reference proteome</keyword>
<organism evidence="6 7">
    <name type="scientific">Pomacea canaliculata</name>
    <name type="common">Golden apple snail</name>
    <dbReference type="NCBI Taxonomy" id="400727"/>
    <lineage>
        <taxon>Eukaryota</taxon>
        <taxon>Metazoa</taxon>
        <taxon>Spiralia</taxon>
        <taxon>Lophotrochozoa</taxon>
        <taxon>Mollusca</taxon>
        <taxon>Gastropoda</taxon>
        <taxon>Caenogastropoda</taxon>
        <taxon>Architaenioglossa</taxon>
        <taxon>Ampullarioidea</taxon>
        <taxon>Ampullariidae</taxon>
        <taxon>Pomacea</taxon>
    </lineage>
</organism>
<dbReference type="Pfam" id="PF21032">
    <property type="entry name" value="PROPPIN"/>
    <property type="match status" value="1"/>
</dbReference>
<dbReference type="SMART" id="SM00320">
    <property type="entry name" value="WD40"/>
    <property type="match status" value="3"/>
</dbReference>
<feature type="compositionally biased region" description="Low complexity" evidence="5">
    <location>
        <begin position="255"/>
        <end position="273"/>
    </location>
</feature>
<dbReference type="OrthoDB" id="1667587at2759"/>
<dbReference type="Gene3D" id="2.130.10.10">
    <property type="entry name" value="YVTN repeat-like/Quinoprotein amine dehydrogenase"/>
    <property type="match status" value="1"/>
</dbReference>
<evidence type="ECO:0000256" key="3">
    <source>
        <dbReference type="ARBA" id="ARBA00023006"/>
    </source>
</evidence>
<dbReference type="InterPro" id="IPR015943">
    <property type="entry name" value="WD40/YVTN_repeat-like_dom_sf"/>
</dbReference>
<gene>
    <name evidence="6" type="ORF">C0Q70_00450</name>
</gene>
<protein>
    <submittedName>
        <fullName evidence="6">Uncharacterized protein</fullName>
    </submittedName>
</protein>
<dbReference type="InterPro" id="IPR001680">
    <property type="entry name" value="WD40_rpt"/>
</dbReference>
<name>A0A2T7PWS8_POMCA</name>
<keyword evidence="2" id="KW-0677">Repeat</keyword>
<dbReference type="PANTHER" id="PTHR11227">
    <property type="entry name" value="WD-REPEAT PROTEIN INTERACTING WITH PHOSPHOINOSIDES WIPI -RELATED"/>
    <property type="match status" value="1"/>
</dbReference>
<evidence type="ECO:0000313" key="7">
    <source>
        <dbReference type="Proteomes" id="UP000245119"/>
    </source>
</evidence>
<keyword evidence="3" id="KW-0072">Autophagy</keyword>
<evidence type="ECO:0000313" key="6">
    <source>
        <dbReference type="EMBL" id="PVD37848.1"/>
    </source>
</evidence>
<dbReference type="GO" id="GO:0006914">
    <property type="term" value="P:autophagy"/>
    <property type="evidence" value="ECO:0007669"/>
    <property type="project" value="UniProtKB-KW"/>
</dbReference>
<dbReference type="InterPro" id="IPR036322">
    <property type="entry name" value="WD40_repeat_dom_sf"/>
</dbReference>
<evidence type="ECO:0000256" key="5">
    <source>
        <dbReference type="SAM" id="MobiDB-lite"/>
    </source>
</evidence>
<dbReference type="AlphaFoldDB" id="A0A2T7PWS8"/>
<proteinExistence type="inferred from homology"/>